<dbReference type="FunFam" id="3.10.120.10:FF:000007">
    <property type="entry name" value="Sulfite oxidase, mitochondrial"/>
    <property type="match status" value="1"/>
</dbReference>
<dbReference type="OMA" id="TWHVAEL"/>
<reference evidence="15" key="1">
    <citation type="submission" date="2012-04" db="EMBL/GenBank/DDBJ databases">
        <title>The Genome Sequence of Loa loa.</title>
        <authorList>
            <consortium name="The Broad Institute Genome Sequencing Platform"/>
            <consortium name="Broad Institute Genome Sequencing Center for Infectious Disease"/>
            <person name="Nutman T.B."/>
            <person name="Fink D.L."/>
            <person name="Russ C."/>
            <person name="Young S."/>
            <person name="Zeng Q."/>
            <person name="Gargeya S."/>
            <person name="Alvarado L."/>
            <person name="Berlin A."/>
            <person name="Chapman S.B."/>
            <person name="Chen Z."/>
            <person name="Freedman E."/>
            <person name="Gellesch M."/>
            <person name="Goldberg J."/>
            <person name="Griggs A."/>
            <person name="Gujja S."/>
            <person name="Heilman E.R."/>
            <person name="Heiman D."/>
            <person name="Howarth C."/>
            <person name="Mehta T."/>
            <person name="Neiman D."/>
            <person name="Pearson M."/>
            <person name="Roberts A."/>
            <person name="Saif S."/>
            <person name="Shea T."/>
            <person name="Shenoy N."/>
            <person name="Sisk P."/>
            <person name="Stolte C."/>
            <person name="Sykes S."/>
            <person name="White J."/>
            <person name="Yandava C."/>
            <person name="Haas B."/>
            <person name="Henn M.R."/>
            <person name="Nusbaum C."/>
            <person name="Birren B."/>
        </authorList>
    </citation>
    <scope>NUCLEOTIDE SEQUENCE [LARGE SCALE GENOMIC DNA]</scope>
</reference>
<dbReference type="GO" id="GO:0006790">
    <property type="term" value="P:sulfur compound metabolic process"/>
    <property type="evidence" value="ECO:0007669"/>
    <property type="project" value="UniProtKB-UniPathway"/>
</dbReference>
<dbReference type="Gene3D" id="3.10.120.10">
    <property type="entry name" value="Cytochrome b5-like heme/steroid binding domain"/>
    <property type="match status" value="1"/>
</dbReference>
<evidence type="ECO:0000256" key="2">
    <source>
        <dbReference type="ARBA" id="ARBA00001970"/>
    </source>
</evidence>
<keyword evidence="13" id="KW-0496">Mitochondrion</keyword>
<dbReference type="PRINTS" id="PR00363">
    <property type="entry name" value="CYTOCHROMEB5"/>
</dbReference>
<dbReference type="FunCoup" id="A0A1S0TZK5">
    <property type="interactions" value="1618"/>
</dbReference>
<evidence type="ECO:0000256" key="7">
    <source>
        <dbReference type="ARBA" id="ARBA00012505"/>
    </source>
</evidence>
<dbReference type="InterPro" id="IPR001199">
    <property type="entry name" value="Cyt_B5-like_heme/steroid-bd"/>
</dbReference>
<evidence type="ECO:0000256" key="5">
    <source>
        <dbReference type="ARBA" id="ARBA00004971"/>
    </source>
</evidence>
<evidence type="ECO:0000256" key="13">
    <source>
        <dbReference type="ARBA" id="ARBA00023128"/>
    </source>
</evidence>
<sequence>MWLRHMIAYRRVTCEWFVTSAYNTKITTAQYYSLNDPSKVLLMTPSGNPENNTKGWISLGSFGILTLVGSATLLKNLFRTGNTDARNDMKIKKRNDLPSYRMEEVKKHGKNAESIWVTYQGGVYDITNFIQSHPGGDKILLAAGGPIDPYWNIYQQHLTEETLEILEELRIGNLDERDIMVIEHKDENDPYCDDPKRHPALIVKSEKPFNAETPVELIMDNFYTPNDLFYVRNHMPVPAIDAKKHKLKIEGISVRESFTLSLDDLKRDFVCVSVNATLQCAGNRRSEMNAIKKVQGLNWKGTAIGNAKWTGARLKDVLMKAGVDPNDKRIKHVIFRGADMDSEGNNYETSITFEKAMQDEVIIAYEMNDEEIPRDHGYPMRLIAPGIVGARQVKYLSAIVLSEEESKSHWQKRDYRGLPPFVGPTDHQNFELAPSIQDCPVQSAFCFPAAPTKIPRSNGQFDVMGYAWSGGGRGIVRVEVSMDGGETWQAAELIQDPEQDIDHMWSWTFFKSTIKIPDDVKQLDLVCKATDRSYNTQPDTSRGIWNIRGLLNNAWHHVPIEITEN</sequence>
<keyword evidence="9" id="KW-0349">Heme</keyword>
<dbReference type="InterPro" id="IPR008335">
    <property type="entry name" value="Mopterin_OxRdtase_euk"/>
</dbReference>
<dbReference type="SUPFAM" id="SSF56524">
    <property type="entry name" value="Oxidoreductase molybdopterin-binding domain"/>
    <property type="match status" value="1"/>
</dbReference>
<protein>
    <recommendedName>
        <fullName evidence="7">sulfite oxidase</fullName>
        <ecNumber evidence="7">1.8.3.1</ecNumber>
    </recommendedName>
</protein>
<dbReference type="GO" id="GO:0005758">
    <property type="term" value="C:mitochondrial intermembrane space"/>
    <property type="evidence" value="ECO:0007669"/>
    <property type="project" value="UniProtKB-SubCell"/>
</dbReference>
<dbReference type="InterPro" id="IPR018506">
    <property type="entry name" value="Cyt_B5_heme-BS"/>
</dbReference>
<dbReference type="RefSeq" id="XP_003141339.1">
    <property type="nucleotide sequence ID" value="XM_003141291.1"/>
</dbReference>
<dbReference type="Gene3D" id="3.90.420.10">
    <property type="entry name" value="Oxidoreductase, molybdopterin-binding domain"/>
    <property type="match status" value="1"/>
</dbReference>
<keyword evidence="12" id="KW-0408">Iron</keyword>
<evidence type="ECO:0000256" key="1">
    <source>
        <dbReference type="ARBA" id="ARBA00001924"/>
    </source>
</evidence>
<comment type="pathway">
    <text evidence="4">Sulfur metabolism.</text>
</comment>
<dbReference type="GO" id="GO:0008482">
    <property type="term" value="F:sulfite oxidase activity"/>
    <property type="evidence" value="ECO:0007669"/>
    <property type="project" value="UniProtKB-EC"/>
</dbReference>
<dbReference type="PROSITE" id="PS50255">
    <property type="entry name" value="CYTOCHROME_B5_2"/>
    <property type="match status" value="1"/>
</dbReference>
<dbReference type="InterPro" id="IPR036400">
    <property type="entry name" value="Cyt_B5-like_heme/steroid_sf"/>
</dbReference>
<feature type="domain" description="Cytochrome b5 heme-binding" evidence="14">
    <location>
        <begin position="97"/>
        <end position="175"/>
    </location>
</feature>
<dbReference type="EMBL" id="JH712158">
    <property type="protein sequence ID" value="EFO22732.1"/>
    <property type="molecule type" value="Genomic_DNA"/>
</dbReference>
<comment type="subcellular location">
    <subcellularLocation>
        <location evidence="3">Mitochondrion intermembrane space</location>
    </subcellularLocation>
</comment>
<dbReference type="Pfam" id="PF00174">
    <property type="entry name" value="Oxidored_molyb"/>
    <property type="match status" value="1"/>
</dbReference>
<dbReference type="PRINTS" id="PR00407">
    <property type="entry name" value="EUMOPTERIN"/>
</dbReference>
<dbReference type="InParanoid" id="A0A1S0TZK5"/>
<dbReference type="Pfam" id="PF03404">
    <property type="entry name" value="Mo-co_dimer"/>
    <property type="match status" value="1"/>
</dbReference>
<comment type="cofactor">
    <cofactor evidence="1">
        <name>Mo-molybdopterin</name>
        <dbReference type="ChEBI" id="CHEBI:71302"/>
    </cofactor>
</comment>
<dbReference type="InterPro" id="IPR036374">
    <property type="entry name" value="OxRdtase_Mopterin-bd_sf"/>
</dbReference>
<comment type="subunit">
    <text evidence="6">Homodimer.</text>
</comment>
<name>A0A1S0TZK5_LOALO</name>
<dbReference type="AlphaFoldDB" id="A0A1S0TZK5"/>
<evidence type="ECO:0000256" key="8">
    <source>
        <dbReference type="ARBA" id="ARBA00022505"/>
    </source>
</evidence>
<dbReference type="SUPFAM" id="SSF81296">
    <property type="entry name" value="E set domains"/>
    <property type="match status" value="1"/>
</dbReference>
<evidence type="ECO:0000256" key="6">
    <source>
        <dbReference type="ARBA" id="ARBA00011738"/>
    </source>
</evidence>
<dbReference type="GO" id="GO:0043546">
    <property type="term" value="F:molybdopterin cofactor binding"/>
    <property type="evidence" value="ECO:0007669"/>
    <property type="project" value="InterPro"/>
</dbReference>
<dbReference type="InterPro" id="IPR014756">
    <property type="entry name" value="Ig_E-set"/>
</dbReference>
<evidence type="ECO:0000256" key="10">
    <source>
        <dbReference type="ARBA" id="ARBA00022723"/>
    </source>
</evidence>
<gene>
    <name evidence="15" type="ORF">LOAG_05754</name>
</gene>
<dbReference type="SUPFAM" id="SSF55856">
    <property type="entry name" value="Cytochrome b5-like heme/steroid binding domain"/>
    <property type="match status" value="1"/>
</dbReference>
<dbReference type="GeneID" id="9943163"/>
<organism evidence="15">
    <name type="scientific">Loa loa</name>
    <name type="common">Eye worm</name>
    <name type="synonym">Filaria loa</name>
    <dbReference type="NCBI Taxonomy" id="7209"/>
    <lineage>
        <taxon>Eukaryota</taxon>
        <taxon>Metazoa</taxon>
        <taxon>Ecdysozoa</taxon>
        <taxon>Nematoda</taxon>
        <taxon>Chromadorea</taxon>
        <taxon>Rhabditida</taxon>
        <taxon>Spirurina</taxon>
        <taxon>Spiruromorpha</taxon>
        <taxon>Filarioidea</taxon>
        <taxon>Onchocercidae</taxon>
        <taxon>Loa</taxon>
    </lineage>
</organism>
<dbReference type="CTD" id="9943163"/>
<evidence type="ECO:0000256" key="12">
    <source>
        <dbReference type="ARBA" id="ARBA00023004"/>
    </source>
</evidence>
<dbReference type="OrthoDB" id="10051395at2759"/>
<comment type="cofactor">
    <cofactor evidence="2">
        <name>heme b</name>
        <dbReference type="ChEBI" id="CHEBI:60344"/>
    </cofactor>
</comment>
<keyword evidence="10" id="KW-0479">Metal-binding</keyword>
<dbReference type="Gene3D" id="2.60.40.650">
    <property type="match status" value="1"/>
</dbReference>
<evidence type="ECO:0000256" key="4">
    <source>
        <dbReference type="ARBA" id="ARBA00004678"/>
    </source>
</evidence>
<dbReference type="EC" id="1.8.3.1" evidence="7"/>
<dbReference type="PANTHER" id="PTHR19372">
    <property type="entry name" value="SULFITE REDUCTASE"/>
    <property type="match status" value="1"/>
</dbReference>
<dbReference type="SMART" id="SM01117">
    <property type="entry name" value="Cyt-b5"/>
    <property type="match status" value="1"/>
</dbReference>
<dbReference type="PROSITE" id="PS00559">
    <property type="entry name" value="MOLYBDOPTERIN_EUK"/>
    <property type="match status" value="1"/>
</dbReference>
<dbReference type="UniPathway" id="UPA00096"/>
<dbReference type="FunFam" id="3.90.420.10:FF:000002">
    <property type="entry name" value="sulfite oxidase, mitochondrial"/>
    <property type="match status" value="1"/>
</dbReference>
<dbReference type="PANTHER" id="PTHR19372:SF7">
    <property type="entry name" value="SULFITE OXIDASE, MITOCHONDRIAL"/>
    <property type="match status" value="1"/>
</dbReference>
<keyword evidence="11" id="KW-0560">Oxidoreductase</keyword>
<evidence type="ECO:0000256" key="9">
    <source>
        <dbReference type="ARBA" id="ARBA00022617"/>
    </source>
</evidence>
<dbReference type="InterPro" id="IPR000572">
    <property type="entry name" value="OxRdtase_Mopterin-bd_dom"/>
</dbReference>
<dbReference type="GO" id="GO:0020037">
    <property type="term" value="F:heme binding"/>
    <property type="evidence" value="ECO:0007669"/>
    <property type="project" value="InterPro"/>
</dbReference>
<keyword evidence="8" id="KW-0500">Molybdenum</keyword>
<dbReference type="PROSITE" id="PS00191">
    <property type="entry name" value="CYTOCHROME_B5_1"/>
    <property type="match status" value="1"/>
</dbReference>
<evidence type="ECO:0000256" key="3">
    <source>
        <dbReference type="ARBA" id="ARBA00004569"/>
    </source>
</evidence>
<evidence type="ECO:0000259" key="14">
    <source>
        <dbReference type="PROSITE" id="PS50255"/>
    </source>
</evidence>
<dbReference type="InterPro" id="IPR022407">
    <property type="entry name" value="OxRdtase_Mopterin_BS"/>
</dbReference>
<dbReference type="GO" id="GO:0030151">
    <property type="term" value="F:molybdenum ion binding"/>
    <property type="evidence" value="ECO:0007669"/>
    <property type="project" value="InterPro"/>
</dbReference>
<dbReference type="KEGG" id="loa:LOAG_05754"/>
<dbReference type="Pfam" id="PF00173">
    <property type="entry name" value="Cyt-b5"/>
    <property type="match status" value="1"/>
</dbReference>
<accession>A0A1S0TZK5</accession>
<proteinExistence type="predicted"/>
<evidence type="ECO:0000313" key="15">
    <source>
        <dbReference type="EMBL" id="EFO22732.1"/>
    </source>
</evidence>
<comment type="pathway">
    <text evidence="5">Energy metabolism; sulfur metabolism.</text>
</comment>
<evidence type="ECO:0000256" key="11">
    <source>
        <dbReference type="ARBA" id="ARBA00023002"/>
    </source>
</evidence>
<dbReference type="InterPro" id="IPR005066">
    <property type="entry name" value="MoCF_OxRdtse_dimer"/>
</dbReference>